<evidence type="ECO:0000313" key="2">
    <source>
        <dbReference type="EMBL" id="KAK0181100.1"/>
    </source>
</evidence>
<dbReference type="PANTHER" id="PTHR13593">
    <property type="match status" value="1"/>
</dbReference>
<dbReference type="EMBL" id="JAQQBR010000002">
    <property type="protein sequence ID" value="KAK0181100.1"/>
    <property type="molecule type" value="Genomic_DNA"/>
</dbReference>
<evidence type="ECO:0000313" key="3">
    <source>
        <dbReference type="Proteomes" id="UP001168972"/>
    </source>
</evidence>
<gene>
    <name evidence="2" type="ORF">PV327_003412</name>
</gene>
<reference evidence="2" key="2">
    <citation type="submission" date="2023-03" db="EMBL/GenBank/DDBJ databases">
        <authorList>
            <person name="Inwood S.N."/>
            <person name="Skelly J.G."/>
            <person name="Guhlin J."/>
            <person name="Harrop T.W.R."/>
            <person name="Goldson S.G."/>
            <person name="Dearden P.K."/>
        </authorList>
    </citation>
    <scope>NUCLEOTIDE SEQUENCE</scope>
    <source>
        <strain evidence="2">Lincoln</strain>
        <tissue evidence="2">Whole body</tissue>
    </source>
</reference>
<dbReference type="InterPro" id="IPR051057">
    <property type="entry name" value="PI-PLC_domain"/>
</dbReference>
<dbReference type="SUPFAM" id="SSF51695">
    <property type="entry name" value="PLC-like phosphodiesterases"/>
    <property type="match status" value="2"/>
</dbReference>
<dbReference type="GO" id="GO:0008081">
    <property type="term" value="F:phosphoric diester hydrolase activity"/>
    <property type="evidence" value="ECO:0007669"/>
    <property type="project" value="InterPro"/>
</dbReference>
<accession>A0AA39G4V9</accession>
<dbReference type="PANTHER" id="PTHR13593:SF103">
    <property type="entry name" value="RE10370P"/>
    <property type="match status" value="1"/>
</dbReference>
<organism evidence="2 3">
    <name type="scientific">Microctonus hyperodae</name>
    <name type="common">Parasitoid wasp</name>
    <dbReference type="NCBI Taxonomy" id="165561"/>
    <lineage>
        <taxon>Eukaryota</taxon>
        <taxon>Metazoa</taxon>
        <taxon>Ecdysozoa</taxon>
        <taxon>Arthropoda</taxon>
        <taxon>Hexapoda</taxon>
        <taxon>Insecta</taxon>
        <taxon>Pterygota</taxon>
        <taxon>Neoptera</taxon>
        <taxon>Endopterygota</taxon>
        <taxon>Hymenoptera</taxon>
        <taxon>Apocrita</taxon>
        <taxon>Ichneumonoidea</taxon>
        <taxon>Braconidae</taxon>
        <taxon>Euphorinae</taxon>
        <taxon>Microctonus</taxon>
    </lineage>
</organism>
<protein>
    <recommendedName>
        <fullName evidence="1">Phosphatidylinositol-specific phospholipase C X domain-containing protein</fullName>
    </recommendedName>
</protein>
<dbReference type="InterPro" id="IPR000909">
    <property type="entry name" value="PLipase_C_PInositol-sp_X_dom"/>
</dbReference>
<reference evidence="2" key="1">
    <citation type="journal article" date="2023" name="bioRxiv">
        <title>Scaffold-level genome assemblies of two parasitoid biocontrol wasps reveal the parthenogenesis mechanism and an associated novel virus.</title>
        <authorList>
            <person name="Inwood S."/>
            <person name="Skelly J."/>
            <person name="Guhlin J."/>
            <person name="Harrop T."/>
            <person name="Goldson S."/>
            <person name="Dearden P."/>
        </authorList>
    </citation>
    <scope>NUCLEOTIDE SEQUENCE</scope>
    <source>
        <strain evidence="2">Lincoln</strain>
        <tissue evidence="2">Whole body</tissue>
    </source>
</reference>
<dbReference type="InterPro" id="IPR017946">
    <property type="entry name" value="PLC-like_Pdiesterase_TIM-brl"/>
</dbReference>
<dbReference type="SMART" id="SM00148">
    <property type="entry name" value="PLCXc"/>
    <property type="match status" value="1"/>
</dbReference>
<dbReference type="PROSITE" id="PS50007">
    <property type="entry name" value="PIPLC_X_DOMAIN"/>
    <property type="match status" value="2"/>
</dbReference>
<feature type="domain" description="Phosphatidylinositol-specific phospholipase C X" evidence="1">
    <location>
        <begin position="168"/>
        <end position="317"/>
    </location>
</feature>
<proteinExistence type="predicted"/>
<comment type="caution">
    <text evidence="2">The sequence shown here is derived from an EMBL/GenBank/DDBJ whole genome shotgun (WGS) entry which is preliminary data.</text>
</comment>
<sequence length="817" mass="94307">MKKEKRRPAGQLFLSTVFINTDPPTRKKDFFALFIHIEGQNKCENTFNDFSSAQVILFFTPTNADAIRGNIAIYYFNPKFKPNDTIEVHVNQTDLHQETTYYYYPTSSSGIIYTSISAQWVSYSSELKYQQQCLGYSASWIRDGVSMNITCLSTHPNWMYQHREVLRNRKLSSVIIPGTHNSGSYSKTIPQSTVDKFAATQDRDIFEQLISGARYLDLRPGNKDGYWIVHGGFFMNEMEKIINDVKEFLDNTQEIVILSFKEFPIGFSESSDHYNFIKYLEKEFKGYLLPRASKLWQITFREIWKSGTRLIISYDNKLYKKSTTIWPPIKQMWGDVRMELGLDGLKKFLIAAENHLIIPRASMAEYTMDAYTVINHAISDAFGASHTSLLLLAAEVGPNVTQWYNELFFKSASIIAVDYLDATGIIEDKDNDFFAAQIILFFIPKLSTAIRGQIAIYYYNSGFKLGDSISLTARNINDSFNATNYYYPTSMKGFIFTRIVPMKKYAREPIYEQQCLGYSAHWLRNDKNMTTTCLSTHPDWMFKQKRSLRNHNLLSVFIPGTHNSGSYSKAVEQSTTDQFAATQDRNILEQLIGGARYLDLRPANKKNGDKSEYWIAHEIVILSFKEFPMGFEKEADHLNFIQYLEKEFDGHLVTRISKLWEITFKDIWRLDTRLLISYDNNAFRKSSKMWPGIPQMWGDIRPRAGLKALRRHLTLTDANLIYPKVSMPQFTLDAITIGIHAIADVFGIEHTTLRRLGAIVGPNITQWYNEIFFRNTNIVAVDYIDGTGIVEVAIEWNSRRFSLCSNYFFALMNKNNT</sequence>
<keyword evidence="3" id="KW-1185">Reference proteome</keyword>
<dbReference type="Gene3D" id="3.20.20.190">
    <property type="entry name" value="Phosphatidylinositol (PI) phosphodiesterase"/>
    <property type="match status" value="2"/>
</dbReference>
<dbReference type="AlphaFoldDB" id="A0AA39G4V9"/>
<dbReference type="Proteomes" id="UP001168972">
    <property type="component" value="Unassembled WGS sequence"/>
</dbReference>
<evidence type="ECO:0000259" key="1">
    <source>
        <dbReference type="SMART" id="SM00148"/>
    </source>
</evidence>
<dbReference type="GO" id="GO:0006629">
    <property type="term" value="P:lipid metabolic process"/>
    <property type="evidence" value="ECO:0007669"/>
    <property type="project" value="InterPro"/>
</dbReference>
<name>A0AA39G4V9_MICHY</name>